<dbReference type="OrthoDB" id="9801392at2"/>
<accession>A0A4Y9AEI0</accession>
<gene>
    <name evidence="2" type="ORF">E4U82_02915</name>
</gene>
<comment type="caution">
    <text evidence="2">The sequence shown here is derived from an EMBL/GenBank/DDBJ whole genome shotgun (WGS) entry which is preliminary data.</text>
</comment>
<dbReference type="Pfam" id="PF07929">
    <property type="entry name" value="PRiA4_ORF3"/>
    <property type="match status" value="1"/>
</dbReference>
<sequence length="456" mass="53060">MQTPGNTNRMEQLSFDSLLEESGNQDTAITDEISTKTNRKTFPIHFITDFERFMDYIAQHKIELTNKNGYISRKHLPLINDRMSVKAANATSYYSQQQSYPYIHFFFHIALNGKLILATGKFEKLHLTVTERWQAFMNLTDTEKYFFLLETFWVDINWARLLNMKHNRTYDIFPVVAEKLLDKTSGSCLDLRHETLLANLMYNWNDLFLYVEWFGLWITEKDQEAIDHDQKKDSYFAKTITLTDFGKKMFPVLMNDRNLLYWNLPLRQEYGEVNPIPGSALPEMDDSDKKQAKQLPKAFHQAFVPLFSKSDLYKSLPRMEGQFKEGTYTFTVALNGRTWRKVVLSANHTMDDLHNIIIRAYAFDDDHLYSFFMDGIKWSPVCIASPDDISGGANAAVTTIGSVGLNKEQRFLYLYDYGDEWQFTVIVDDIHEGADEPVNPYIQDVVGSGPDQYPYY</sequence>
<evidence type="ECO:0000259" key="1">
    <source>
        <dbReference type="Pfam" id="PF07929"/>
    </source>
</evidence>
<evidence type="ECO:0000313" key="2">
    <source>
        <dbReference type="EMBL" id="TFJ94223.1"/>
    </source>
</evidence>
<feature type="domain" description="Plasmid pRiA4b Orf3-like" evidence="1">
    <location>
        <begin position="337"/>
        <end position="446"/>
    </location>
</feature>
<organism evidence="2 3">
    <name type="scientific">Lentibacillus salicampi</name>
    <dbReference type="NCBI Taxonomy" id="175306"/>
    <lineage>
        <taxon>Bacteria</taxon>
        <taxon>Bacillati</taxon>
        <taxon>Bacillota</taxon>
        <taxon>Bacilli</taxon>
        <taxon>Bacillales</taxon>
        <taxon>Bacillaceae</taxon>
        <taxon>Lentibacillus</taxon>
    </lineage>
</organism>
<dbReference type="AlphaFoldDB" id="A0A4Y9AEI0"/>
<dbReference type="InterPro" id="IPR012912">
    <property type="entry name" value="Plasmid_pRiA4b_Orf3-like"/>
</dbReference>
<name>A0A4Y9AEI0_9BACI</name>
<dbReference type="RefSeq" id="WP_135108538.1">
    <property type="nucleotide sequence ID" value="NZ_SRHY01000002.1"/>
</dbReference>
<dbReference type="SUPFAM" id="SSF159941">
    <property type="entry name" value="MM3350-like"/>
    <property type="match status" value="1"/>
</dbReference>
<dbReference type="Proteomes" id="UP000298484">
    <property type="component" value="Unassembled WGS sequence"/>
</dbReference>
<reference evidence="2 3" key="1">
    <citation type="submission" date="2019-03" db="EMBL/GenBank/DDBJ databases">
        <title>Genome sequence of Lentibacillus salicampi ATCC BAA-719.</title>
        <authorList>
            <person name="Maclea K.S."/>
            <person name="Simoes Junior M."/>
        </authorList>
    </citation>
    <scope>NUCLEOTIDE SEQUENCE [LARGE SCALE GENOMIC DNA]</scope>
    <source>
        <strain evidence="2 3">ATCC BAA-719</strain>
    </source>
</reference>
<dbReference type="EMBL" id="SRHY01000002">
    <property type="protein sequence ID" value="TFJ94223.1"/>
    <property type="molecule type" value="Genomic_DNA"/>
</dbReference>
<dbReference type="Gene3D" id="3.10.290.30">
    <property type="entry name" value="MM3350-like"/>
    <property type="match status" value="1"/>
</dbReference>
<keyword evidence="3" id="KW-1185">Reference proteome</keyword>
<protein>
    <submittedName>
        <fullName evidence="2">Plasmid pRiA4b ORF-3 family protein</fullName>
    </submittedName>
</protein>
<dbReference type="InterPro" id="IPR024047">
    <property type="entry name" value="MM3350-like_sf"/>
</dbReference>
<evidence type="ECO:0000313" key="3">
    <source>
        <dbReference type="Proteomes" id="UP000298484"/>
    </source>
</evidence>
<proteinExistence type="predicted"/>